<evidence type="ECO:0000259" key="1">
    <source>
        <dbReference type="Pfam" id="PF04326"/>
    </source>
</evidence>
<dbReference type="InterPro" id="IPR038475">
    <property type="entry name" value="RecG_C_sf"/>
</dbReference>
<dbReference type="Pfam" id="PF04326">
    <property type="entry name" value="SLFN_AlbA_2"/>
    <property type="match status" value="1"/>
</dbReference>
<keyword evidence="3" id="KW-1185">Reference proteome</keyword>
<dbReference type="Gene3D" id="3.30.565.60">
    <property type="match status" value="1"/>
</dbReference>
<name>A0ABX7WS70_9GAMM</name>
<dbReference type="InterPro" id="IPR038461">
    <property type="entry name" value="Schlafen_AlbA_2_dom_sf"/>
</dbReference>
<dbReference type="PANTHER" id="PTHR30595">
    <property type="entry name" value="GLPR-RELATED TRANSCRIPTIONAL REPRESSOR"/>
    <property type="match status" value="1"/>
</dbReference>
<dbReference type="PANTHER" id="PTHR30595:SF6">
    <property type="entry name" value="SCHLAFEN ALBA-2 DOMAIN-CONTAINING PROTEIN"/>
    <property type="match status" value="1"/>
</dbReference>
<dbReference type="Pfam" id="PF13749">
    <property type="entry name" value="HATPase_c_4"/>
    <property type="match status" value="1"/>
</dbReference>
<proteinExistence type="predicted"/>
<reference evidence="2 3" key="1">
    <citation type="submission" date="2021-04" db="EMBL/GenBank/DDBJ databases">
        <title>Genomics, taxonomy and metabolism of representatives of sulfur bacteria of the genus Thiothrix: Thiothrix fructosivorans QT, Thiothrix unzii A1T and three new species, Thiothrix subterranea sp. nov., Thiothrix litoralis sp. nov. and 'Candidatus Thiothrix anitrata' sp. nov.</title>
        <authorList>
            <person name="Ravin N.V."/>
            <person name="Smolyakov D."/>
            <person name="Rudenko T.S."/>
            <person name="Mardanov A.V."/>
            <person name="Beletsky A.V."/>
            <person name="Markov N.D."/>
            <person name="Fomenkov A.I."/>
            <person name="Roberts R.J."/>
            <person name="Karnachuk O.V."/>
            <person name="Novikov A."/>
            <person name="Grabovich M.Y."/>
        </authorList>
    </citation>
    <scope>NUCLEOTIDE SEQUENCE [LARGE SCALE GENOMIC DNA]</scope>
    <source>
        <strain evidence="2 3">AS</strain>
    </source>
</reference>
<evidence type="ECO:0000313" key="3">
    <source>
        <dbReference type="Proteomes" id="UP000672039"/>
    </source>
</evidence>
<organism evidence="2 3">
    <name type="scientific">Thiothrix litoralis</name>
    <dbReference type="NCBI Taxonomy" id="2891210"/>
    <lineage>
        <taxon>Bacteria</taxon>
        <taxon>Pseudomonadati</taxon>
        <taxon>Pseudomonadota</taxon>
        <taxon>Gammaproteobacteria</taxon>
        <taxon>Thiotrichales</taxon>
        <taxon>Thiotrichaceae</taxon>
        <taxon>Thiothrix</taxon>
    </lineage>
</organism>
<dbReference type="RefSeq" id="WP_210222439.1">
    <property type="nucleotide sequence ID" value="NZ_CP072801.1"/>
</dbReference>
<evidence type="ECO:0000313" key="2">
    <source>
        <dbReference type="EMBL" id="QTR46071.1"/>
    </source>
</evidence>
<accession>A0ABX7WS70</accession>
<dbReference type="Proteomes" id="UP000672039">
    <property type="component" value="Chromosome"/>
</dbReference>
<sequence length="410" mass="46332">MRQDELLELLANGENSGVEFKRDDIRPEQLAREVVALANFQGGRILLGVEDDGSVSGIQRAGLEEWVMNVFRDKIHPMMLPFYEEISLQGGKRVAVISFTQGISKPYVVRHSGREDIYLRVGSTSQLATREQQARLYALGGMLHTEVMPVPGTSMETLDQAKLQNYIQTVINDPDVPQSRADWQERLLGLGFLVQASTGEVMCTIAGLVLFGIKPRRYLRQAGIRVMVFDGVEKTYQARLDETLDVALLGRIQYDKAGNRTIIEDGLVEKLLSVLRPFIFYESDVLDANSLRRDRGWMYPLNALRELVINACAHRDWTRFVDIEVGVYADRLEIISPGALQNSMTIEKMKAGQRSPRNPIIVEVLRDYGYVDARGMGIRTKVIPQMRAFNGTEPGFEATEDYLKTTLWRS</sequence>
<dbReference type="EMBL" id="CP072801">
    <property type="protein sequence ID" value="QTR46071.1"/>
    <property type="molecule type" value="Genomic_DNA"/>
</dbReference>
<feature type="domain" description="Schlafen AlbA-2" evidence="1">
    <location>
        <begin position="14"/>
        <end position="128"/>
    </location>
</feature>
<dbReference type="Gene3D" id="3.30.950.30">
    <property type="entry name" value="Schlafen, AAA domain"/>
    <property type="match status" value="1"/>
</dbReference>
<dbReference type="InterPro" id="IPR007421">
    <property type="entry name" value="Schlafen_AlbA_2_dom"/>
</dbReference>
<gene>
    <name evidence="2" type="ORF">J9253_19145</name>
</gene>
<protein>
    <submittedName>
        <fullName evidence="2">DNA binding domain-containing protein</fullName>
    </submittedName>
</protein>